<evidence type="ECO:0000256" key="4">
    <source>
        <dbReference type="ARBA" id="ARBA00047941"/>
    </source>
</evidence>
<dbReference type="Pfam" id="PF13847">
    <property type="entry name" value="Methyltransf_31"/>
    <property type="match status" value="1"/>
</dbReference>
<dbReference type="Gene3D" id="3.40.50.150">
    <property type="entry name" value="Vaccinia Virus protein VP39"/>
    <property type="match status" value="1"/>
</dbReference>
<dbReference type="InterPro" id="IPR029063">
    <property type="entry name" value="SAM-dependent_MTases_sf"/>
</dbReference>
<evidence type="ECO:0000256" key="3">
    <source>
        <dbReference type="ARBA" id="ARBA00034545"/>
    </source>
</evidence>
<dbReference type="InterPro" id="IPR026669">
    <property type="entry name" value="Arsenite_MeTrfase-like"/>
</dbReference>
<comment type="similarity">
    <text evidence="1">Belongs to the methyltransferase superfamily. Arsenite methyltransferase family.</text>
</comment>
<dbReference type="PANTHER" id="PTHR43675">
    <property type="entry name" value="ARSENITE METHYLTRANSFERASE"/>
    <property type="match status" value="1"/>
</dbReference>
<name>A0ABQ7QAD5_PLUXY</name>
<evidence type="ECO:0000313" key="8">
    <source>
        <dbReference type="EMBL" id="KAG7302131.1"/>
    </source>
</evidence>
<evidence type="ECO:0000256" key="1">
    <source>
        <dbReference type="ARBA" id="ARBA00034487"/>
    </source>
</evidence>
<evidence type="ECO:0000256" key="6">
    <source>
        <dbReference type="ARBA" id="ARBA00048428"/>
    </source>
</evidence>
<sequence length="314" mass="36325">MSEDGFQSVKTRILKIFQDLDEGELSEIKDWICNQSYQKDLENMRKLNETDNKLVKIGKAIKKIVPLSAELPDENIAPPTAGDQSDCTVANTCHVDGFLYDDDETEQLVKKGLLKRYYCLDCHSRNIKDLIFISHSMSRITMQYTFKVLLPRDLDKKKQILDVGSRFGNILYGAYYLTNASHIIGVEINQKFCDIQKQIMSKFSIDSNRVKMINSDIMECQDIISNSDIIILNALDFFVDTEQHRQIWKFCKKSFKKGSYLVTTRCVTELLESLNICEELSDWLTICKPCQLENEILFDTDDLVDIELFLYIVN</sequence>
<reference evidence="8 9" key="1">
    <citation type="submission" date="2021-06" db="EMBL/GenBank/DDBJ databases">
        <title>A haploid diamondback moth (Plutella xylostella L.) genome assembly resolves 31 chromosomes and identifies a diamide resistance mutation.</title>
        <authorList>
            <person name="Ward C.M."/>
            <person name="Perry K.D."/>
            <person name="Baker G."/>
            <person name="Powis K."/>
            <person name="Heckel D.G."/>
            <person name="Baxter S.W."/>
        </authorList>
    </citation>
    <scope>NUCLEOTIDE SEQUENCE [LARGE SCALE GENOMIC DNA]</scope>
    <source>
        <strain evidence="8 9">LV</strain>
        <tissue evidence="8">Single pupa</tissue>
    </source>
</reference>
<accession>A0ABQ7QAD5</accession>
<evidence type="ECO:0000259" key="7">
    <source>
        <dbReference type="Pfam" id="PF13847"/>
    </source>
</evidence>
<organism evidence="8 9">
    <name type="scientific">Plutella xylostella</name>
    <name type="common">Diamondback moth</name>
    <name type="synonym">Plutella maculipennis</name>
    <dbReference type="NCBI Taxonomy" id="51655"/>
    <lineage>
        <taxon>Eukaryota</taxon>
        <taxon>Metazoa</taxon>
        <taxon>Ecdysozoa</taxon>
        <taxon>Arthropoda</taxon>
        <taxon>Hexapoda</taxon>
        <taxon>Insecta</taxon>
        <taxon>Pterygota</taxon>
        <taxon>Neoptera</taxon>
        <taxon>Endopterygota</taxon>
        <taxon>Lepidoptera</taxon>
        <taxon>Glossata</taxon>
        <taxon>Ditrysia</taxon>
        <taxon>Yponomeutoidea</taxon>
        <taxon>Plutellidae</taxon>
        <taxon>Plutella</taxon>
    </lineage>
</organism>
<evidence type="ECO:0000313" key="9">
    <source>
        <dbReference type="Proteomes" id="UP000823941"/>
    </source>
</evidence>
<comment type="catalytic activity">
    <reaction evidence="4">
        <text>arsenic triglutathione + [thioredoxin]-dithiol + S-adenosyl-L-methionine + 2 H2O = methylarsonous acid + [thioredoxin]-disulfide + 3 glutathione + S-adenosyl-L-homocysteine + H(+)</text>
        <dbReference type="Rhea" id="RHEA:69460"/>
        <dbReference type="Rhea" id="RHEA-COMP:10698"/>
        <dbReference type="Rhea" id="RHEA-COMP:10700"/>
        <dbReference type="ChEBI" id="CHEBI:15377"/>
        <dbReference type="ChEBI" id="CHEBI:15378"/>
        <dbReference type="ChEBI" id="CHEBI:17826"/>
        <dbReference type="ChEBI" id="CHEBI:29950"/>
        <dbReference type="ChEBI" id="CHEBI:50058"/>
        <dbReference type="ChEBI" id="CHEBI:57856"/>
        <dbReference type="ChEBI" id="CHEBI:57925"/>
        <dbReference type="ChEBI" id="CHEBI:59789"/>
        <dbReference type="ChEBI" id="CHEBI:183640"/>
        <dbReference type="EC" id="2.1.1.137"/>
    </reaction>
</comment>
<dbReference type="SUPFAM" id="SSF53335">
    <property type="entry name" value="S-adenosyl-L-methionine-dependent methyltransferases"/>
    <property type="match status" value="1"/>
</dbReference>
<gene>
    <name evidence="8" type="ORF">JYU34_013601</name>
</gene>
<feature type="domain" description="Methyltransferase" evidence="7">
    <location>
        <begin position="155"/>
        <end position="283"/>
    </location>
</feature>
<comment type="caution">
    <text evidence="8">The sequence shown here is derived from an EMBL/GenBank/DDBJ whole genome shotgun (WGS) entry which is preliminary data.</text>
</comment>
<evidence type="ECO:0000256" key="5">
    <source>
        <dbReference type="ARBA" id="ARBA00047943"/>
    </source>
</evidence>
<evidence type="ECO:0000256" key="2">
    <source>
        <dbReference type="ARBA" id="ARBA00034521"/>
    </source>
</evidence>
<proteinExistence type="inferred from homology"/>
<protein>
    <recommendedName>
        <fullName evidence="3">Arsenite methyltransferase</fullName>
        <ecNumber evidence="2">2.1.1.137</ecNumber>
    </recommendedName>
</protein>
<dbReference type="EMBL" id="JAHIBW010000018">
    <property type="protein sequence ID" value="KAG7302131.1"/>
    <property type="molecule type" value="Genomic_DNA"/>
</dbReference>
<keyword evidence="9" id="KW-1185">Reference proteome</keyword>
<comment type="catalytic activity">
    <reaction evidence="5">
        <text>arsenic triglutathione + 2 [thioredoxin]-dithiol + 2 S-adenosyl-L-methionine + H2O = dimethylarsinous acid + 2 [thioredoxin]-disulfide + 3 glutathione + 2 S-adenosyl-L-homocysteine + 2 H(+)</text>
        <dbReference type="Rhea" id="RHEA:69464"/>
        <dbReference type="Rhea" id="RHEA-COMP:10698"/>
        <dbReference type="Rhea" id="RHEA-COMP:10700"/>
        <dbReference type="ChEBI" id="CHEBI:15377"/>
        <dbReference type="ChEBI" id="CHEBI:15378"/>
        <dbReference type="ChEBI" id="CHEBI:23808"/>
        <dbReference type="ChEBI" id="CHEBI:29950"/>
        <dbReference type="ChEBI" id="CHEBI:50058"/>
        <dbReference type="ChEBI" id="CHEBI:57856"/>
        <dbReference type="ChEBI" id="CHEBI:57925"/>
        <dbReference type="ChEBI" id="CHEBI:59789"/>
        <dbReference type="ChEBI" id="CHEBI:183640"/>
        <dbReference type="EC" id="2.1.1.137"/>
    </reaction>
</comment>
<dbReference type="Proteomes" id="UP000823941">
    <property type="component" value="Chromosome 18"/>
</dbReference>
<dbReference type="InterPro" id="IPR025714">
    <property type="entry name" value="Methyltranfer_dom"/>
</dbReference>
<dbReference type="EC" id="2.1.1.137" evidence="2"/>
<comment type="catalytic activity">
    <reaction evidence="6">
        <text>arsenic triglutathione + 3 [thioredoxin]-dithiol + 3 S-adenosyl-L-methionine = trimethylarsine + 3 [thioredoxin]-disulfide + 3 glutathione + 3 S-adenosyl-L-homocysteine + 3 H(+)</text>
        <dbReference type="Rhea" id="RHEA:69432"/>
        <dbReference type="Rhea" id="RHEA-COMP:10698"/>
        <dbReference type="Rhea" id="RHEA-COMP:10700"/>
        <dbReference type="ChEBI" id="CHEBI:15378"/>
        <dbReference type="ChEBI" id="CHEBI:27130"/>
        <dbReference type="ChEBI" id="CHEBI:29950"/>
        <dbReference type="ChEBI" id="CHEBI:50058"/>
        <dbReference type="ChEBI" id="CHEBI:57856"/>
        <dbReference type="ChEBI" id="CHEBI:57925"/>
        <dbReference type="ChEBI" id="CHEBI:59789"/>
        <dbReference type="ChEBI" id="CHEBI:183640"/>
        <dbReference type="EC" id="2.1.1.137"/>
    </reaction>
</comment>
<dbReference type="PANTHER" id="PTHR43675:SF1">
    <property type="entry name" value="RIKEN CDNA 2700097O09 GENE"/>
    <property type="match status" value="1"/>
</dbReference>